<evidence type="ECO:0000313" key="2">
    <source>
        <dbReference type="EMBL" id="KAK9679824.1"/>
    </source>
</evidence>
<sequence length="243" mass="28155">MTTLKAKLKETFEMRDIGELKRFLGIEIRRAPEGLHLNQKHYLEKLLIHFGMSDCKEIKAPININNLGKEQNEEIITSKPVRELIGCLMYVMVATRPDLSASVSLSPTEPLWKCLKQILRYIKGTQNLELFFDKRDEYVIVGYADSDWAGDESDRKSTTGFLYKVCGSSVHWSTKKQNTVAVSSTEAKYIALAEAAREGIWLRRLLEDFGYLNPKLVIYEDNQLCISLTTKWEHKRLRHIHRY</sequence>
<name>A0AAW1HU26_POPJA</name>
<keyword evidence="2" id="KW-0548">Nucleotidyltransferase</keyword>
<dbReference type="Pfam" id="PF07727">
    <property type="entry name" value="RVT_2"/>
    <property type="match status" value="1"/>
</dbReference>
<dbReference type="SUPFAM" id="SSF56672">
    <property type="entry name" value="DNA/RNA polymerases"/>
    <property type="match status" value="1"/>
</dbReference>
<gene>
    <name evidence="2" type="ORF">QE152_g39685</name>
</gene>
<keyword evidence="2" id="KW-0695">RNA-directed DNA polymerase</keyword>
<proteinExistence type="predicted"/>
<dbReference type="Proteomes" id="UP001458880">
    <property type="component" value="Unassembled WGS sequence"/>
</dbReference>
<dbReference type="GO" id="GO:0003964">
    <property type="term" value="F:RNA-directed DNA polymerase activity"/>
    <property type="evidence" value="ECO:0007669"/>
    <property type="project" value="UniProtKB-KW"/>
</dbReference>
<accession>A0AAW1HU26</accession>
<reference evidence="2 3" key="1">
    <citation type="journal article" date="2024" name="BMC Genomics">
        <title>De novo assembly and annotation of Popillia japonica's genome with initial clues to its potential as an invasive pest.</title>
        <authorList>
            <person name="Cucini C."/>
            <person name="Boschi S."/>
            <person name="Funari R."/>
            <person name="Cardaioli E."/>
            <person name="Iannotti N."/>
            <person name="Marturano G."/>
            <person name="Paoli F."/>
            <person name="Bruttini M."/>
            <person name="Carapelli A."/>
            <person name="Frati F."/>
            <person name="Nardi F."/>
        </authorList>
    </citation>
    <scope>NUCLEOTIDE SEQUENCE [LARGE SCALE GENOMIC DNA]</scope>
    <source>
        <strain evidence="2">DMR45628</strain>
    </source>
</reference>
<dbReference type="AlphaFoldDB" id="A0AAW1HU26"/>
<dbReference type="EMBL" id="JASPKY010000970">
    <property type="protein sequence ID" value="KAK9679824.1"/>
    <property type="molecule type" value="Genomic_DNA"/>
</dbReference>
<dbReference type="CDD" id="cd09272">
    <property type="entry name" value="RNase_HI_RT_Ty1"/>
    <property type="match status" value="1"/>
</dbReference>
<keyword evidence="3" id="KW-1185">Reference proteome</keyword>
<comment type="caution">
    <text evidence="2">The sequence shown here is derived from an EMBL/GenBank/DDBJ whole genome shotgun (WGS) entry which is preliminary data.</text>
</comment>
<feature type="domain" description="Reverse transcriptase Ty1/copia-type" evidence="1">
    <location>
        <begin position="3"/>
        <end position="62"/>
    </location>
</feature>
<dbReference type="InterPro" id="IPR043502">
    <property type="entry name" value="DNA/RNA_pol_sf"/>
</dbReference>
<organism evidence="2 3">
    <name type="scientific">Popillia japonica</name>
    <name type="common">Japanese beetle</name>
    <dbReference type="NCBI Taxonomy" id="7064"/>
    <lineage>
        <taxon>Eukaryota</taxon>
        <taxon>Metazoa</taxon>
        <taxon>Ecdysozoa</taxon>
        <taxon>Arthropoda</taxon>
        <taxon>Hexapoda</taxon>
        <taxon>Insecta</taxon>
        <taxon>Pterygota</taxon>
        <taxon>Neoptera</taxon>
        <taxon>Endopterygota</taxon>
        <taxon>Coleoptera</taxon>
        <taxon>Polyphaga</taxon>
        <taxon>Scarabaeiformia</taxon>
        <taxon>Scarabaeidae</taxon>
        <taxon>Rutelinae</taxon>
        <taxon>Popillia</taxon>
    </lineage>
</organism>
<dbReference type="InterPro" id="IPR013103">
    <property type="entry name" value="RVT_2"/>
</dbReference>
<evidence type="ECO:0000259" key="1">
    <source>
        <dbReference type="Pfam" id="PF07727"/>
    </source>
</evidence>
<evidence type="ECO:0000313" key="3">
    <source>
        <dbReference type="Proteomes" id="UP001458880"/>
    </source>
</evidence>
<protein>
    <submittedName>
        <fullName evidence="2">Reverse transcriptase (RNA-dependent DNA polymerase)</fullName>
    </submittedName>
</protein>
<dbReference type="PANTHER" id="PTHR11439:SF483">
    <property type="entry name" value="PEPTIDE SYNTHASE GLIP-LIKE, PUTATIVE (AFU_ORTHOLOGUE AFUA_3G12920)-RELATED"/>
    <property type="match status" value="1"/>
</dbReference>
<dbReference type="PANTHER" id="PTHR11439">
    <property type="entry name" value="GAG-POL-RELATED RETROTRANSPOSON"/>
    <property type="match status" value="1"/>
</dbReference>
<keyword evidence="2" id="KW-0808">Transferase</keyword>